<dbReference type="PANTHER" id="PTHR45663:SF11">
    <property type="entry name" value="GEO12009P1"/>
    <property type="match status" value="1"/>
</dbReference>
<dbReference type="SUPFAM" id="SSF52833">
    <property type="entry name" value="Thioredoxin-like"/>
    <property type="match status" value="1"/>
</dbReference>
<protein>
    <recommendedName>
        <fullName evidence="1">Thioredoxin domain-containing protein</fullName>
    </recommendedName>
</protein>
<reference evidence="2 3" key="1">
    <citation type="submission" date="2023-11" db="EMBL/GenBank/DDBJ databases">
        <title>Dfirmibasis_genome.</title>
        <authorList>
            <person name="Edelbroek B."/>
            <person name="Kjellin J."/>
            <person name="Jerlstrom-Hultqvist J."/>
            <person name="Soderbom F."/>
        </authorList>
    </citation>
    <scope>NUCLEOTIDE SEQUENCE [LARGE SCALE GENOMIC DNA]</scope>
    <source>
        <strain evidence="2 3">TNS-C-14</strain>
    </source>
</reference>
<dbReference type="CDD" id="cd02947">
    <property type="entry name" value="TRX_family"/>
    <property type="match status" value="1"/>
</dbReference>
<evidence type="ECO:0000259" key="1">
    <source>
        <dbReference type="PROSITE" id="PS51352"/>
    </source>
</evidence>
<dbReference type="AlphaFoldDB" id="A0AAN7Z1K4"/>
<gene>
    <name evidence="2" type="ORF">RB653_000934</name>
</gene>
<name>A0AAN7Z1K4_9MYCE</name>
<comment type="caution">
    <text evidence="2">The sequence shown here is derived from an EMBL/GenBank/DDBJ whole genome shotgun (WGS) entry which is preliminary data.</text>
</comment>
<dbReference type="EMBL" id="JAVFKY010000002">
    <property type="protein sequence ID" value="KAK5580910.1"/>
    <property type="molecule type" value="Genomic_DNA"/>
</dbReference>
<dbReference type="InterPro" id="IPR013766">
    <property type="entry name" value="Thioredoxin_domain"/>
</dbReference>
<dbReference type="PANTHER" id="PTHR45663">
    <property type="entry name" value="GEO12009P1"/>
    <property type="match status" value="1"/>
</dbReference>
<keyword evidence="3" id="KW-1185">Reference proteome</keyword>
<sequence length="126" mass="14629">MIRNISKSIVNLNSQKYATKSSFKELVLESKKPVIVDIRPCYYTPSKFLNKDLFEAIKEKNGSIELVTVDFDEEYDLAKYLKIQSFPTVVSFSNGSIVKKHTGPFHNKSQIQEFLNYLETQHNKEF</sequence>
<dbReference type="Pfam" id="PF00085">
    <property type="entry name" value="Thioredoxin"/>
    <property type="match status" value="1"/>
</dbReference>
<organism evidence="2 3">
    <name type="scientific">Dictyostelium firmibasis</name>
    <dbReference type="NCBI Taxonomy" id="79012"/>
    <lineage>
        <taxon>Eukaryota</taxon>
        <taxon>Amoebozoa</taxon>
        <taxon>Evosea</taxon>
        <taxon>Eumycetozoa</taxon>
        <taxon>Dictyostelia</taxon>
        <taxon>Dictyosteliales</taxon>
        <taxon>Dictyosteliaceae</taxon>
        <taxon>Dictyostelium</taxon>
    </lineage>
</organism>
<evidence type="ECO:0000313" key="2">
    <source>
        <dbReference type="EMBL" id="KAK5580910.1"/>
    </source>
</evidence>
<dbReference type="InterPro" id="IPR036249">
    <property type="entry name" value="Thioredoxin-like_sf"/>
</dbReference>
<proteinExistence type="predicted"/>
<dbReference type="GO" id="GO:0005737">
    <property type="term" value="C:cytoplasm"/>
    <property type="evidence" value="ECO:0007669"/>
    <property type="project" value="TreeGrafter"/>
</dbReference>
<dbReference type="Gene3D" id="3.40.30.10">
    <property type="entry name" value="Glutaredoxin"/>
    <property type="match status" value="1"/>
</dbReference>
<feature type="domain" description="Thioredoxin" evidence="1">
    <location>
        <begin position="1"/>
        <end position="120"/>
    </location>
</feature>
<dbReference type="PROSITE" id="PS51352">
    <property type="entry name" value="THIOREDOXIN_2"/>
    <property type="match status" value="1"/>
</dbReference>
<dbReference type="Proteomes" id="UP001344447">
    <property type="component" value="Unassembled WGS sequence"/>
</dbReference>
<dbReference type="GO" id="GO:0015035">
    <property type="term" value="F:protein-disulfide reductase activity"/>
    <property type="evidence" value="ECO:0007669"/>
    <property type="project" value="TreeGrafter"/>
</dbReference>
<evidence type="ECO:0000313" key="3">
    <source>
        <dbReference type="Proteomes" id="UP001344447"/>
    </source>
</evidence>
<accession>A0AAN7Z1K4</accession>